<evidence type="ECO:0000256" key="1">
    <source>
        <dbReference type="ARBA" id="ARBA00022837"/>
    </source>
</evidence>
<comment type="caution">
    <text evidence="4">The sequence shown here is derived from an EMBL/GenBank/DDBJ whole genome shotgun (WGS) entry which is preliminary data.</text>
</comment>
<dbReference type="KEGG" id="phet:94287320"/>
<dbReference type="SUPFAM" id="SSF47473">
    <property type="entry name" value="EF-hand"/>
    <property type="match status" value="1"/>
</dbReference>
<dbReference type="GO" id="GO:0005509">
    <property type="term" value="F:calcium ion binding"/>
    <property type="evidence" value="ECO:0007669"/>
    <property type="project" value="InterPro"/>
</dbReference>
<dbReference type="InterPro" id="IPR018247">
    <property type="entry name" value="EF_Hand_1_Ca_BS"/>
</dbReference>
<protein>
    <recommendedName>
        <fullName evidence="3">EF-hand domain-containing protein</fullName>
    </recommendedName>
</protein>
<dbReference type="InterPro" id="IPR011992">
    <property type="entry name" value="EF-hand-dom_pair"/>
</dbReference>
<dbReference type="OrthoDB" id="273004at2759"/>
<feature type="region of interest" description="Disordered" evidence="2">
    <location>
        <begin position="1290"/>
        <end position="1317"/>
    </location>
</feature>
<evidence type="ECO:0000256" key="2">
    <source>
        <dbReference type="SAM" id="MobiDB-lite"/>
    </source>
</evidence>
<sequence>MPSCVFTRNQVLRCLSDDAARREAEAIPDFIYFFLRDVFLAVDDDGDGYVTGESVSRLFPALAPVREATCAASSSAAQGLMTPIVHPVWLSPTSYVSPTRCLAAAHQRPLDLASFMQTYWPMVSDRMAHLVGDTWSQRSSDSCGDTISDSPHPCASTGRWPVFSASPFRDVSASPLPPPPTSPLAVSFTDGGSRFLPFSGARLLPGRETVAPEQHDLYHKALQCMWMRGPPLPPHACAPSPESASPPVSLPITPPCPQRLWTDDDMEELLIAFTYLDRNQSGYVGVTDVAAALQALLRTAASTGWNAASAVTPAEMGDEVRQLASEMLRVALSSTTATRSVANAPPPPNTTLCCSSGTPSAFPSVSSSGPCVSCTVFVRSFQCGTGALPAELIAWCAGCARTNCEPPARALSTAAQWMSPVECAYLQQLFISYADLLWAERGNLSCPSSTALEKADPAPTAALSERFSVNTHSKKKTLEHCHSVGNCDDGRHDRYACQTRETVVTLRQYCRRTRVKSQPSVTSDMTTLPLALLETCLRQDVRANLFPEAFVFSTAVAASLETVVEHHVQAVCALAQRTALLPAPSHSPGVVVAGDSLEPYAHGEHRGESAHVDMDTLVGVITADPRCLQLGVLVPLELRLAAVVDAAQQHPRRLVEESMELLSKFVHDARLNECSQLPDVLGLRRALFRVSPILGRLITGATSFCEGRLRLEECLVRLSTHVLSVPPLLRVPLSRGVEDTLVTSAPLTAPDDSLTVLCDHPCYTLLRDSRLLMASYGWLRYACRRMPPRELRNVVDALRSSGGSSDSQGSLFEAAAGWSGAILDVEGTERIQQHTISLPDVYTEVLPRVKASCWVCKVDPVLAAHVALVLVAASVTTDTAGLAEESVWWTRVHSLLGQWIASHSNCCSSQKLTDAWAMNAISCTSAELGLSCCQAVSRELSQLHFTSPNTSHVAVVEEELTRSLTRVITSLSLWAPPPSANLELQSSSAAACARLVDTLVGSCPCLETSLVDVSSLLRRWLEAYHLPMPVTHLSLCCAVEEVESIYYALKRLAASEETQRRRSRSPAKWALAPPSAVGKGSGPATGALESKPASCAPVVTGISPVCLSDLLENEDLLLALYAISPQEAVGVWGGALSHLSSLLRSVLLSPTGVRFALEKLHAEPLSSGDGVAPAVPMPAKNRPLAMAHSHRNGRQSALADTVISMAVPASLQHAVTQLFAQIDAEGSGAVTEDQLRNHRSQVRASVRYGWHRFVTALCSRSAITPSSALAPSPLSAAGFSASVLRSHRWRRRHRAGTAPPCSGSKAQQEKEETSHSSIAALRTNDDDVSMTYSLGDVLIRISELRACVQAQLLEANRARADAEASVFMARKVDFAATRVVTGASSPFSTAASQRTALSSPPMAGTAAWWATYLDELCRSYSPLVL</sequence>
<accession>A0A836HG21</accession>
<dbReference type="PROSITE" id="PS50222">
    <property type="entry name" value="EF_HAND_2"/>
    <property type="match status" value="1"/>
</dbReference>
<feature type="domain" description="EF-hand" evidence="3">
    <location>
        <begin position="264"/>
        <end position="299"/>
    </location>
</feature>
<dbReference type="PROSITE" id="PS00018">
    <property type="entry name" value="EF_HAND_1"/>
    <property type="match status" value="1"/>
</dbReference>
<gene>
    <name evidence="4" type="ORF">JKF63_01195</name>
</gene>
<reference evidence="4 5" key="1">
    <citation type="submission" date="2021-02" db="EMBL/GenBank/DDBJ databases">
        <title>Porcisia hertigi Genome sequencing and assembly.</title>
        <authorList>
            <person name="Almutairi H."/>
            <person name="Gatherer D."/>
        </authorList>
    </citation>
    <scope>NUCLEOTIDE SEQUENCE [LARGE SCALE GENOMIC DNA]</scope>
    <source>
        <strain evidence="4 5">C119</strain>
    </source>
</reference>
<dbReference type="Proteomes" id="UP000674318">
    <property type="component" value="Chromosome 35"/>
</dbReference>
<dbReference type="EMBL" id="JAFJZO010000035">
    <property type="protein sequence ID" value="KAG5492616.1"/>
    <property type="molecule type" value="Genomic_DNA"/>
</dbReference>
<keyword evidence="5" id="KW-1185">Reference proteome</keyword>
<name>A0A836HG21_9TRYP</name>
<evidence type="ECO:0000313" key="4">
    <source>
        <dbReference type="EMBL" id="KAG5492616.1"/>
    </source>
</evidence>
<proteinExistence type="predicted"/>
<dbReference type="RefSeq" id="XP_067753400.1">
    <property type="nucleotide sequence ID" value="XM_067897243.1"/>
</dbReference>
<dbReference type="GeneID" id="94287320"/>
<feature type="region of interest" description="Disordered" evidence="2">
    <location>
        <begin position="1063"/>
        <end position="1085"/>
    </location>
</feature>
<dbReference type="SMART" id="SM00054">
    <property type="entry name" value="EFh"/>
    <property type="match status" value="3"/>
</dbReference>
<dbReference type="InterPro" id="IPR002048">
    <property type="entry name" value="EF_hand_dom"/>
</dbReference>
<organism evidence="4 5">
    <name type="scientific">Porcisia hertigi</name>
    <dbReference type="NCBI Taxonomy" id="2761500"/>
    <lineage>
        <taxon>Eukaryota</taxon>
        <taxon>Discoba</taxon>
        <taxon>Euglenozoa</taxon>
        <taxon>Kinetoplastea</taxon>
        <taxon>Metakinetoplastina</taxon>
        <taxon>Trypanosomatida</taxon>
        <taxon>Trypanosomatidae</taxon>
        <taxon>Leishmaniinae</taxon>
        <taxon>Porcisia</taxon>
    </lineage>
</organism>
<evidence type="ECO:0000259" key="3">
    <source>
        <dbReference type="PROSITE" id="PS50222"/>
    </source>
</evidence>
<evidence type="ECO:0000313" key="5">
    <source>
        <dbReference type="Proteomes" id="UP000674318"/>
    </source>
</evidence>
<keyword evidence="1" id="KW-0106">Calcium</keyword>